<evidence type="ECO:0000313" key="13">
    <source>
        <dbReference type="EMBL" id="RCN58687.1"/>
    </source>
</evidence>
<feature type="signal peptide" evidence="11">
    <location>
        <begin position="1"/>
        <end position="23"/>
    </location>
</feature>
<reference evidence="13 14" key="1">
    <citation type="submission" date="2018-02" db="EMBL/GenBank/DDBJ databases">
        <title>Insights into the biology of acidophilic members of the Acidiferrobacteraceae family derived from comparative genomic analyses.</title>
        <authorList>
            <person name="Issotta F."/>
            <person name="Thyssen C."/>
            <person name="Mena C."/>
            <person name="Moya A."/>
            <person name="Bellenberg S."/>
            <person name="Sproer C."/>
            <person name="Covarrubias P.C."/>
            <person name="Sand W."/>
            <person name="Quatrini R."/>
            <person name="Vera M."/>
        </authorList>
    </citation>
    <scope>NUCLEOTIDE SEQUENCE [LARGE SCALE GENOMIC DNA]</scope>
    <source>
        <strain evidence="14">m-1</strain>
    </source>
</reference>
<evidence type="ECO:0000256" key="2">
    <source>
        <dbReference type="ARBA" id="ARBA00011233"/>
    </source>
</evidence>
<dbReference type="InterPro" id="IPR050298">
    <property type="entry name" value="Gram-neg_bact_OMP"/>
</dbReference>
<keyword evidence="6 11" id="KW-0732">Signal</keyword>
<evidence type="ECO:0000256" key="9">
    <source>
        <dbReference type="ARBA" id="ARBA00023136"/>
    </source>
</evidence>
<dbReference type="CDD" id="cd00342">
    <property type="entry name" value="gram_neg_porins"/>
    <property type="match status" value="1"/>
</dbReference>
<keyword evidence="14" id="KW-1185">Reference proteome</keyword>
<gene>
    <name evidence="13" type="ORF">C4900_02600</name>
</gene>
<dbReference type="Proteomes" id="UP000253250">
    <property type="component" value="Unassembled WGS sequence"/>
</dbReference>
<dbReference type="Pfam" id="PF13609">
    <property type="entry name" value="Porin_4"/>
    <property type="match status" value="1"/>
</dbReference>
<dbReference type="AlphaFoldDB" id="A0A368HKM7"/>
<dbReference type="EMBL" id="PSYR01000001">
    <property type="protein sequence ID" value="RCN58687.1"/>
    <property type="molecule type" value="Genomic_DNA"/>
</dbReference>
<dbReference type="PANTHER" id="PTHR34501">
    <property type="entry name" value="PROTEIN YDDL-RELATED"/>
    <property type="match status" value="1"/>
</dbReference>
<organism evidence="13 14">
    <name type="scientific">Acidiferrobacter thiooxydans</name>
    <dbReference type="NCBI Taxonomy" id="163359"/>
    <lineage>
        <taxon>Bacteria</taxon>
        <taxon>Pseudomonadati</taxon>
        <taxon>Pseudomonadota</taxon>
        <taxon>Gammaproteobacteria</taxon>
        <taxon>Acidiferrobacterales</taxon>
        <taxon>Acidiferrobacteraceae</taxon>
        <taxon>Acidiferrobacter</taxon>
    </lineage>
</organism>
<dbReference type="PANTHER" id="PTHR34501:SF9">
    <property type="entry name" value="MAJOR OUTER MEMBRANE PROTEIN P.IA"/>
    <property type="match status" value="1"/>
</dbReference>
<dbReference type="GO" id="GO:0046930">
    <property type="term" value="C:pore complex"/>
    <property type="evidence" value="ECO:0007669"/>
    <property type="project" value="UniProtKB-KW"/>
</dbReference>
<sequence length="396" mass="41524">MKCKALTAAVSAVLVVVPMAAVAGVKIGGMAQGEIGYWKDTSKGVVQSQGTNMLDNGRGRLWIEADQKLGYGLTGMAYYMLKVNTVGQQGFDTSPFAPLSDAGEKYVGLKGAFGSIELGNIASPYKYTGGVMWDAFVTTDLQARGNGGMSGGVFGQNGFMSNSILYQSPDFSGFHVAFAYSPMNAGVNNGTATNPATNLTAQHGDYAAAVQWKALGWSIFVARDHASAPGGDQTFKPYVTPIGVGPDGLVYAEGSNSGKASPTIVDAFHAATQNNTKFGVKYNFGPVAVMGQVENLQTSGEANPTRDYFLGIDGAAGHWTPVLQLGDTTDKYFAGTDIKVSYVAVGTFYNFKKGFSLYGGYRRTHITGVSSAVASAEPGASNGTQSVFSIGMRKVF</sequence>
<name>A0A368HKM7_9GAMM</name>
<evidence type="ECO:0000256" key="11">
    <source>
        <dbReference type="SAM" id="SignalP"/>
    </source>
</evidence>
<accession>A0A368HKM7</accession>
<evidence type="ECO:0000256" key="3">
    <source>
        <dbReference type="ARBA" id="ARBA00022448"/>
    </source>
</evidence>
<protein>
    <recommendedName>
        <fullName evidence="12">Porin domain-containing protein</fullName>
    </recommendedName>
</protein>
<proteinExistence type="predicted"/>
<dbReference type="GO" id="GO:0009279">
    <property type="term" value="C:cell outer membrane"/>
    <property type="evidence" value="ECO:0007669"/>
    <property type="project" value="UniProtKB-SubCell"/>
</dbReference>
<keyword evidence="4" id="KW-1134">Transmembrane beta strand</keyword>
<evidence type="ECO:0000256" key="8">
    <source>
        <dbReference type="ARBA" id="ARBA00023114"/>
    </source>
</evidence>
<evidence type="ECO:0000256" key="10">
    <source>
        <dbReference type="ARBA" id="ARBA00023237"/>
    </source>
</evidence>
<evidence type="ECO:0000259" key="12">
    <source>
        <dbReference type="Pfam" id="PF13609"/>
    </source>
</evidence>
<keyword evidence="7" id="KW-0406">Ion transport</keyword>
<feature type="domain" description="Porin" evidence="12">
    <location>
        <begin position="11"/>
        <end position="365"/>
    </location>
</feature>
<keyword evidence="10" id="KW-0998">Cell outer membrane</keyword>
<keyword evidence="9" id="KW-0472">Membrane</keyword>
<evidence type="ECO:0000256" key="1">
    <source>
        <dbReference type="ARBA" id="ARBA00004571"/>
    </source>
</evidence>
<keyword evidence="5" id="KW-0812">Transmembrane</keyword>
<evidence type="ECO:0000256" key="4">
    <source>
        <dbReference type="ARBA" id="ARBA00022452"/>
    </source>
</evidence>
<comment type="subunit">
    <text evidence="2">Homotrimer.</text>
</comment>
<dbReference type="InterPro" id="IPR023614">
    <property type="entry name" value="Porin_dom_sf"/>
</dbReference>
<dbReference type="Gene3D" id="2.40.160.10">
    <property type="entry name" value="Porin"/>
    <property type="match status" value="1"/>
</dbReference>
<dbReference type="GO" id="GO:0006811">
    <property type="term" value="P:monoatomic ion transport"/>
    <property type="evidence" value="ECO:0007669"/>
    <property type="project" value="UniProtKB-KW"/>
</dbReference>
<comment type="caution">
    <text evidence="13">The sequence shown here is derived from an EMBL/GenBank/DDBJ whole genome shotgun (WGS) entry which is preliminary data.</text>
</comment>
<keyword evidence="8" id="KW-0626">Porin</keyword>
<evidence type="ECO:0000256" key="7">
    <source>
        <dbReference type="ARBA" id="ARBA00023065"/>
    </source>
</evidence>
<evidence type="ECO:0000313" key="14">
    <source>
        <dbReference type="Proteomes" id="UP000253250"/>
    </source>
</evidence>
<evidence type="ECO:0000256" key="6">
    <source>
        <dbReference type="ARBA" id="ARBA00022729"/>
    </source>
</evidence>
<feature type="chain" id="PRO_5016670334" description="Porin domain-containing protein" evidence="11">
    <location>
        <begin position="24"/>
        <end position="396"/>
    </location>
</feature>
<evidence type="ECO:0000256" key="5">
    <source>
        <dbReference type="ARBA" id="ARBA00022692"/>
    </source>
</evidence>
<dbReference type="GO" id="GO:0015288">
    <property type="term" value="F:porin activity"/>
    <property type="evidence" value="ECO:0007669"/>
    <property type="project" value="UniProtKB-KW"/>
</dbReference>
<dbReference type="SUPFAM" id="SSF56935">
    <property type="entry name" value="Porins"/>
    <property type="match status" value="1"/>
</dbReference>
<dbReference type="InterPro" id="IPR033900">
    <property type="entry name" value="Gram_neg_porin_domain"/>
</dbReference>
<comment type="subcellular location">
    <subcellularLocation>
        <location evidence="1">Cell outer membrane</location>
        <topology evidence="1">Multi-pass membrane protein</topology>
    </subcellularLocation>
</comment>
<keyword evidence="3" id="KW-0813">Transport</keyword>